<evidence type="ECO:0000256" key="2">
    <source>
        <dbReference type="ARBA" id="ARBA00022679"/>
    </source>
</evidence>
<dbReference type="InterPro" id="IPR002173">
    <property type="entry name" value="Carboh/pur_kinase_PfkB_CS"/>
</dbReference>
<dbReference type="PANTHER" id="PTHR43085:SF15">
    <property type="entry name" value="2-DEHYDRO-3-DEOXYGLUCONOKINASE"/>
    <property type="match status" value="1"/>
</dbReference>
<proteinExistence type="inferred from homology"/>
<dbReference type="InterPro" id="IPR050306">
    <property type="entry name" value="PfkB_Carbo_kinase"/>
</dbReference>
<comment type="caution">
    <text evidence="5">The sequence shown here is derived from an EMBL/GenBank/DDBJ whole genome shotgun (WGS) entry which is preliminary data.</text>
</comment>
<dbReference type="EMBL" id="LAZR01003215">
    <property type="protein sequence ID" value="KKN20720.1"/>
    <property type="molecule type" value="Genomic_DNA"/>
</dbReference>
<dbReference type="Pfam" id="PF00294">
    <property type="entry name" value="PfkB"/>
    <property type="match status" value="1"/>
</dbReference>
<dbReference type="AlphaFoldDB" id="A0A0F9NMJ6"/>
<dbReference type="GO" id="GO:0019698">
    <property type="term" value="P:D-galacturonate catabolic process"/>
    <property type="evidence" value="ECO:0007669"/>
    <property type="project" value="TreeGrafter"/>
</dbReference>
<dbReference type="PROSITE" id="PS00584">
    <property type="entry name" value="PFKB_KINASES_2"/>
    <property type="match status" value="1"/>
</dbReference>
<dbReference type="InterPro" id="IPR011611">
    <property type="entry name" value="PfkB_dom"/>
</dbReference>
<dbReference type="InterPro" id="IPR029056">
    <property type="entry name" value="Ribokinase-like"/>
</dbReference>
<dbReference type="SUPFAM" id="SSF53613">
    <property type="entry name" value="Ribokinase-like"/>
    <property type="match status" value="1"/>
</dbReference>
<gene>
    <name evidence="5" type="ORF">LCGC14_0932640</name>
</gene>
<dbReference type="GO" id="GO:0008673">
    <property type="term" value="F:2-dehydro-3-deoxygluconokinase activity"/>
    <property type="evidence" value="ECO:0007669"/>
    <property type="project" value="TreeGrafter"/>
</dbReference>
<evidence type="ECO:0000313" key="5">
    <source>
        <dbReference type="EMBL" id="KKN20720.1"/>
    </source>
</evidence>
<protein>
    <recommendedName>
        <fullName evidence="4">Carbohydrate kinase PfkB domain-containing protein</fullName>
    </recommendedName>
</protein>
<sequence length="286" mass="31096">MRIACIGEAMLELSVQGNSAEMAVAGDTLNTAIYLKRNAPDCQVDYISRLGNCSFSHRIRDFISAQNVGVEAIEMRADETPGLYAITTSDAGERSFTYWRSASAARTLFDTGDFGMLSGYDTLYLSGISLAILPHAVRLAFLNWLGQSNVQLIYDSNYRPRLWDSTDHARQITRSMWHRADIALPSIDDEMALFDETAEQVEKRFTTFKGNGALKRGADGPVSLGECVIQTYPPAAQVVDTTAAGDSFNGGYLAALFSGKSQAQALRAGHDLAAQVVQHRGAIIPA</sequence>
<keyword evidence="3" id="KW-0418">Kinase</keyword>
<dbReference type="PANTHER" id="PTHR43085">
    <property type="entry name" value="HEXOKINASE FAMILY MEMBER"/>
    <property type="match status" value="1"/>
</dbReference>
<feature type="domain" description="Carbohydrate kinase PfkB" evidence="4">
    <location>
        <begin position="12"/>
        <end position="285"/>
    </location>
</feature>
<evidence type="ECO:0000256" key="3">
    <source>
        <dbReference type="ARBA" id="ARBA00022777"/>
    </source>
</evidence>
<dbReference type="CDD" id="cd01166">
    <property type="entry name" value="KdgK"/>
    <property type="match status" value="1"/>
</dbReference>
<comment type="similarity">
    <text evidence="1">Belongs to the carbohydrate kinase PfkB family.</text>
</comment>
<evidence type="ECO:0000259" key="4">
    <source>
        <dbReference type="Pfam" id="PF00294"/>
    </source>
</evidence>
<dbReference type="GO" id="GO:0006974">
    <property type="term" value="P:DNA damage response"/>
    <property type="evidence" value="ECO:0007669"/>
    <property type="project" value="TreeGrafter"/>
</dbReference>
<reference evidence="5" key="1">
    <citation type="journal article" date="2015" name="Nature">
        <title>Complex archaea that bridge the gap between prokaryotes and eukaryotes.</title>
        <authorList>
            <person name="Spang A."/>
            <person name="Saw J.H."/>
            <person name="Jorgensen S.L."/>
            <person name="Zaremba-Niedzwiedzka K."/>
            <person name="Martijn J."/>
            <person name="Lind A.E."/>
            <person name="van Eijk R."/>
            <person name="Schleper C."/>
            <person name="Guy L."/>
            <person name="Ettema T.J."/>
        </authorList>
    </citation>
    <scope>NUCLEOTIDE SEQUENCE</scope>
</reference>
<dbReference type="GO" id="GO:0042840">
    <property type="term" value="P:D-glucuronate catabolic process"/>
    <property type="evidence" value="ECO:0007669"/>
    <property type="project" value="TreeGrafter"/>
</dbReference>
<dbReference type="GO" id="GO:0005829">
    <property type="term" value="C:cytosol"/>
    <property type="evidence" value="ECO:0007669"/>
    <property type="project" value="TreeGrafter"/>
</dbReference>
<organism evidence="5">
    <name type="scientific">marine sediment metagenome</name>
    <dbReference type="NCBI Taxonomy" id="412755"/>
    <lineage>
        <taxon>unclassified sequences</taxon>
        <taxon>metagenomes</taxon>
        <taxon>ecological metagenomes</taxon>
    </lineage>
</organism>
<name>A0A0F9NMJ6_9ZZZZ</name>
<keyword evidence="2" id="KW-0808">Transferase</keyword>
<evidence type="ECO:0000256" key="1">
    <source>
        <dbReference type="ARBA" id="ARBA00010688"/>
    </source>
</evidence>
<accession>A0A0F9NMJ6</accession>
<dbReference type="Gene3D" id="3.40.1190.20">
    <property type="match status" value="1"/>
</dbReference>